<dbReference type="GO" id="GO:0003700">
    <property type="term" value="F:DNA-binding transcription factor activity"/>
    <property type="evidence" value="ECO:0007669"/>
    <property type="project" value="InterPro"/>
</dbReference>
<evidence type="ECO:0000259" key="1">
    <source>
        <dbReference type="PROSITE" id="PS50995"/>
    </source>
</evidence>
<proteinExistence type="predicted"/>
<dbReference type="Proteomes" id="UP000198582">
    <property type="component" value="Unassembled WGS sequence"/>
</dbReference>
<dbReference type="PROSITE" id="PS50995">
    <property type="entry name" value="HTH_MARR_2"/>
    <property type="match status" value="1"/>
</dbReference>
<gene>
    <name evidence="2" type="ORF">SAMN04489732_12629</name>
</gene>
<dbReference type="STRING" id="394193.SAMN04489732_12629"/>
<name>A0A1H8YMA0_9PSEU</name>
<dbReference type="PANTHER" id="PTHR33164">
    <property type="entry name" value="TRANSCRIPTIONAL REGULATOR, MARR FAMILY"/>
    <property type="match status" value="1"/>
</dbReference>
<dbReference type="PRINTS" id="PR00598">
    <property type="entry name" value="HTHMARR"/>
</dbReference>
<dbReference type="SUPFAM" id="SSF46785">
    <property type="entry name" value="Winged helix' DNA-binding domain"/>
    <property type="match status" value="1"/>
</dbReference>
<dbReference type="InterPro" id="IPR036388">
    <property type="entry name" value="WH-like_DNA-bd_sf"/>
</dbReference>
<dbReference type="Pfam" id="PF01047">
    <property type="entry name" value="MarR"/>
    <property type="match status" value="1"/>
</dbReference>
<evidence type="ECO:0000313" key="2">
    <source>
        <dbReference type="EMBL" id="SEP53305.1"/>
    </source>
</evidence>
<evidence type="ECO:0000313" key="3">
    <source>
        <dbReference type="Proteomes" id="UP000198582"/>
    </source>
</evidence>
<dbReference type="SMART" id="SM00347">
    <property type="entry name" value="HTH_MARR"/>
    <property type="match status" value="1"/>
</dbReference>
<reference evidence="2 3" key="1">
    <citation type="submission" date="2016-10" db="EMBL/GenBank/DDBJ databases">
        <authorList>
            <person name="de Groot N.N."/>
        </authorList>
    </citation>
    <scope>NUCLEOTIDE SEQUENCE [LARGE SCALE GENOMIC DNA]</scope>
    <source>
        <strain evidence="2 3">DSM 44993</strain>
    </source>
</reference>
<dbReference type="GO" id="GO:0006950">
    <property type="term" value="P:response to stress"/>
    <property type="evidence" value="ECO:0007669"/>
    <property type="project" value="TreeGrafter"/>
</dbReference>
<dbReference type="InterPro" id="IPR036390">
    <property type="entry name" value="WH_DNA-bd_sf"/>
</dbReference>
<dbReference type="InterPro" id="IPR000835">
    <property type="entry name" value="HTH_MarR-typ"/>
</dbReference>
<protein>
    <submittedName>
        <fullName evidence="2">DNA-binding transcriptional regulator, MarR family</fullName>
    </submittedName>
</protein>
<accession>A0A1H8YMA0</accession>
<dbReference type="RefSeq" id="WP_177231758.1">
    <property type="nucleotide sequence ID" value="NZ_FOEF01000026.1"/>
</dbReference>
<organism evidence="2 3">
    <name type="scientific">Amycolatopsis saalfeldensis</name>
    <dbReference type="NCBI Taxonomy" id="394193"/>
    <lineage>
        <taxon>Bacteria</taxon>
        <taxon>Bacillati</taxon>
        <taxon>Actinomycetota</taxon>
        <taxon>Actinomycetes</taxon>
        <taxon>Pseudonocardiales</taxon>
        <taxon>Pseudonocardiaceae</taxon>
        <taxon>Amycolatopsis</taxon>
    </lineage>
</organism>
<dbReference type="EMBL" id="FOEF01000026">
    <property type="protein sequence ID" value="SEP53305.1"/>
    <property type="molecule type" value="Genomic_DNA"/>
</dbReference>
<sequence>MSDAPIDVFDKAFELAARLAEAMRQALAERGLTTSRAEVIYLLARDGALVQRALAQALGCTPRHVTGLVDALQEGGFVQRRPHPSDRRATSVVLTAQGAETARWMTASRRESAQAILGDLPSTDLAAFVRVADRILGQVAPSGEAGTG</sequence>
<dbReference type="InterPro" id="IPR039422">
    <property type="entry name" value="MarR/SlyA-like"/>
</dbReference>
<feature type="domain" description="HTH marR-type" evidence="1">
    <location>
        <begin position="5"/>
        <end position="137"/>
    </location>
</feature>
<dbReference type="AlphaFoldDB" id="A0A1H8YMA0"/>
<dbReference type="GO" id="GO:0003677">
    <property type="term" value="F:DNA binding"/>
    <property type="evidence" value="ECO:0007669"/>
    <property type="project" value="UniProtKB-KW"/>
</dbReference>
<dbReference type="PANTHER" id="PTHR33164:SF99">
    <property type="entry name" value="MARR FAMILY REGULATORY PROTEIN"/>
    <property type="match status" value="1"/>
</dbReference>
<dbReference type="Gene3D" id="1.10.10.10">
    <property type="entry name" value="Winged helix-like DNA-binding domain superfamily/Winged helix DNA-binding domain"/>
    <property type="match status" value="1"/>
</dbReference>
<keyword evidence="3" id="KW-1185">Reference proteome</keyword>
<keyword evidence="2" id="KW-0238">DNA-binding</keyword>